<dbReference type="GO" id="GO:0045335">
    <property type="term" value="C:phagocytic vesicle"/>
    <property type="evidence" value="ECO:0007669"/>
    <property type="project" value="TreeGrafter"/>
</dbReference>
<dbReference type="GO" id="GO:0098636">
    <property type="term" value="C:protein complex involved in cell adhesion"/>
    <property type="evidence" value="ECO:0007669"/>
    <property type="project" value="TreeGrafter"/>
</dbReference>
<dbReference type="PANTHER" id="PTHR46938">
    <property type="entry name" value="DISCOIDIN-1 SUBUNIT A-RELATED-RELATED"/>
    <property type="match status" value="1"/>
</dbReference>
<evidence type="ECO:0000313" key="2">
    <source>
        <dbReference type="EMBL" id="SEV92967.1"/>
    </source>
</evidence>
<dbReference type="Gene3D" id="2.60.40.2080">
    <property type="match status" value="1"/>
</dbReference>
<dbReference type="RefSeq" id="WP_089989355.1">
    <property type="nucleotide sequence ID" value="NZ_FOIZ01000001.1"/>
</dbReference>
<dbReference type="GO" id="GO:0046871">
    <property type="term" value="F:N-acetylgalactosamine binding"/>
    <property type="evidence" value="ECO:0007669"/>
    <property type="project" value="TreeGrafter"/>
</dbReference>
<evidence type="ECO:0000259" key="1">
    <source>
        <dbReference type="Pfam" id="PF09458"/>
    </source>
</evidence>
<dbReference type="Pfam" id="PF09458">
    <property type="entry name" value="H_lectin"/>
    <property type="match status" value="1"/>
</dbReference>
<dbReference type="EMBL" id="FOIZ01000001">
    <property type="protein sequence ID" value="SEV92967.1"/>
    <property type="molecule type" value="Genomic_DNA"/>
</dbReference>
<dbReference type="InterPro" id="IPR019019">
    <property type="entry name" value="H-type_lectin_domain"/>
</dbReference>
<sequence>MRKIHGHLVGIDQGDVVLFSDFEHDGDMWTGEGPRKISVPVTFSESYDSPPSVTVSISMFDMSNEAFSRADVQAEKVTKSGFAITFRTWGDTKIARVRVAWQSIGALSSEDAWDI</sequence>
<dbReference type="GO" id="GO:0098609">
    <property type="term" value="P:cell-cell adhesion"/>
    <property type="evidence" value="ECO:0007669"/>
    <property type="project" value="TreeGrafter"/>
</dbReference>
<dbReference type="GO" id="GO:0009986">
    <property type="term" value="C:cell surface"/>
    <property type="evidence" value="ECO:0007669"/>
    <property type="project" value="TreeGrafter"/>
</dbReference>
<keyword evidence="2" id="KW-0430">Lectin</keyword>
<evidence type="ECO:0000313" key="3">
    <source>
        <dbReference type="Proteomes" id="UP000199167"/>
    </source>
</evidence>
<dbReference type="AlphaFoldDB" id="A0A1I0MW13"/>
<dbReference type="SUPFAM" id="SSF141086">
    <property type="entry name" value="Agglutinin HPA-like"/>
    <property type="match status" value="1"/>
</dbReference>
<accession>A0A1I0MW13</accession>
<protein>
    <submittedName>
        <fullName evidence="2">H-type lectin domain-containing protein</fullName>
    </submittedName>
</protein>
<dbReference type="InterPro" id="IPR052487">
    <property type="entry name" value="Galactose-binding_lectin"/>
</dbReference>
<feature type="domain" description="H-type lectin" evidence="1">
    <location>
        <begin position="39"/>
        <end position="101"/>
    </location>
</feature>
<keyword evidence="3" id="KW-1185">Reference proteome</keyword>
<name>A0A1I0MW13_9RHOB</name>
<dbReference type="GO" id="GO:0070492">
    <property type="term" value="F:oligosaccharide binding"/>
    <property type="evidence" value="ECO:0007669"/>
    <property type="project" value="TreeGrafter"/>
</dbReference>
<gene>
    <name evidence="2" type="ORF">SAMN04488515_0277</name>
</gene>
<dbReference type="GO" id="GO:0030247">
    <property type="term" value="F:polysaccharide binding"/>
    <property type="evidence" value="ECO:0007669"/>
    <property type="project" value="TreeGrafter"/>
</dbReference>
<dbReference type="Proteomes" id="UP000199167">
    <property type="component" value="Unassembled WGS sequence"/>
</dbReference>
<reference evidence="2 3" key="1">
    <citation type="submission" date="2016-10" db="EMBL/GenBank/DDBJ databases">
        <authorList>
            <person name="de Groot N.N."/>
        </authorList>
    </citation>
    <scope>NUCLEOTIDE SEQUENCE [LARGE SCALE GENOMIC DNA]</scope>
    <source>
        <strain evidence="2 3">DSM 17925</strain>
    </source>
</reference>
<dbReference type="PANTHER" id="PTHR46938:SF1">
    <property type="entry name" value="DISCOIDIN-1 SUBUNIT A-RELATED"/>
    <property type="match status" value="1"/>
</dbReference>
<organism evidence="2 3">
    <name type="scientific">Cognatiyoonia koreensis</name>
    <dbReference type="NCBI Taxonomy" id="364200"/>
    <lineage>
        <taxon>Bacteria</taxon>
        <taxon>Pseudomonadati</taxon>
        <taxon>Pseudomonadota</taxon>
        <taxon>Alphaproteobacteria</taxon>
        <taxon>Rhodobacterales</taxon>
        <taxon>Paracoccaceae</taxon>
        <taxon>Cognatiyoonia</taxon>
    </lineage>
</organism>
<proteinExistence type="predicted"/>
<dbReference type="OrthoDB" id="7658568at2"/>
<dbReference type="STRING" id="364200.SAMN04488515_0277"/>
<dbReference type="InterPro" id="IPR037221">
    <property type="entry name" value="H-type_lectin_dom_sf"/>
</dbReference>